<feature type="non-terminal residue" evidence="3">
    <location>
        <position position="93"/>
    </location>
</feature>
<dbReference type="CDD" id="cd00024">
    <property type="entry name" value="CD_CSD"/>
    <property type="match status" value="1"/>
</dbReference>
<feature type="compositionally biased region" description="Basic residues" evidence="1">
    <location>
        <begin position="1"/>
        <end position="10"/>
    </location>
</feature>
<keyword evidence="4" id="KW-1185">Reference proteome</keyword>
<feature type="region of interest" description="Disordered" evidence="1">
    <location>
        <begin position="61"/>
        <end position="93"/>
    </location>
</feature>
<feature type="region of interest" description="Disordered" evidence="1">
    <location>
        <begin position="1"/>
        <end position="41"/>
    </location>
</feature>
<dbReference type="Pfam" id="PF00385">
    <property type="entry name" value="Chromo"/>
    <property type="match status" value="1"/>
</dbReference>
<dbReference type="GO" id="GO:0006338">
    <property type="term" value="P:chromatin remodeling"/>
    <property type="evidence" value="ECO:0007669"/>
    <property type="project" value="UniProtKB-ARBA"/>
</dbReference>
<dbReference type="OrthoDB" id="3647690at2759"/>
<feature type="domain" description="Chromo" evidence="2">
    <location>
        <begin position="43"/>
        <end position="93"/>
    </location>
</feature>
<dbReference type="InterPro" id="IPR016197">
    <property type="entry name" value="Chromo-like_dom_sf"/>
</dbReference>
<reference evidence="3 4" key="1">
    <citation type="journal article" date="2016" name="Mol. Biol. Evol.">
        <title>Comparative Genomics of Early-Diverging Mushroom-Forming Fungi Provides Insights into the Origins of Lignocellulose Decay Capabilities.</title>
        <authorList>
            <person name="Nagy L.G."/>
            <person name="Riley R."/>
            <person name="Tritt A."/>
            <person name="Adam C."/>
            <person name="Daum C."/>
            <person name="Floudas D."/>
            <person name="Sun H."/>
            <person name="Yadav J.S."/>
            <person name="Pangilinan J."/>
            <person name="Larsson K.H."/>
            <person name="Matsuura K."/>
            <person name="Barry K."/>
            <person name="Labutti K."/>
            <person name="Kuo R."/>
            <person name="Ohm R.A."/>
            <person name="Bhattacharya S.S."/>
            <person name="Shirouzu T."/>
            <person name="Yoshinaga Y."/>
            <person name="Martin F.M."/>
            <person name="Grigoriev I.V."/>
            <person name="Hibbett D.S."/>
        </authorList>
    </citation>
    <scope>NUCLEOTIDE SEQUENCE [LARGE SCALE GENOMIC DNA]</scope>
    <source>
        <strain evidence="3 4">HHB12733</strain>
    </source>
</reference>
<evidence type="ECO:0000313" key="3">
    <source>
        <dbReference type="EMBL" id="KZT54841.1"/>
    </source>
</evidence>
<sequence length="93" mass="10563">MARASTSKRRPSPEFEASSDLEDQLPGETQFSSHESDDPENFFDVESILDEDEAGGKYLIKWKGKDPSTGRPWKNSWEPKSNCTPSLIAEWKK</sequence>
<evidence type="ECO:0000256" key="1">
    <source>
        <dbReference type="SAM" id="MobiDB-lite"/>
    </source>
</evidence>
<dbReference type="InterPro" id="IPR000953">
    <property type="entry name" value="Chromo/chromo_shadow_dom"/>
</dbReference>
<dbReference type="InterPro" id="IPR023780">
    <property type="entry name" value="Chromo_domain"/>
</dbReference>
<dbReference type="InParanoid" id="A0A165EGT5"/>
<accession>A0A165EGT5</accession>
<protein>
    <recommendedName>
        <fullName evidence="2">Chromo domain-containing protein</fullName>
    </recommendedName>
</protein>
<evidence type="ECO:0000313" key="4">
    <source>
        <dbReference type="Proteomes" id="UP000076842"/>
    </source>
</evidence>
<dbReference type="SUPFAM" id="SSF54160">
    <property type="entry name" value="Chromo domain-like"/>
    <property type="match status" value="1"/>
</dbReference>
<proteinExistence type="predicted"/>
<gene>
    <name evidence="3" type="ORF">CALCODRAFT_438001</name>
</gene>
<organism evidence="3 4">
    <name type="scientific">Calocera cornea HHB12733</name>
    <dbReference type="NCBI Taxonomy" id="1353952"/>
    <lineage>
        <taxon>Eukaryota</taxon>
        <taxon>Fungi</taxon>
        <taxon>Dikarya</taxon>
        <taxon>Basidiomycota</taxon>
        <taxon>Agaricomycotina</taxon>
        <taxon>Dacrymycetes</taxon>
        <taxon>Dacrymycetales</taxon>
        <taxon>Dacrymycetaceae</taxon>
        <taxon>Calocera</taxon>
    </lineage>
</organism>
<dbReference type="EMBL" id="KV424006">
    <property type="protein sequence ID" value="KZT54841.1"/>
    <property type="molecule type" value="Genomic_DNA"/>
</dbReference>
<dbReference type="Gene3D" id="2.40.50.40">
    <property type="match status" value="1"/>
</dbReference>
<dbReference type="PROSITE" id="PS50013">
    <property type="entry name" value="CHROMO_2"/>
    <property type="match status" value="1"/>
</dbReference>
<name>A0A165EGT5_9BASI</name>
<evidence type="ECO:0000259" key="2">
    <source>
        <dbReference type="PROSITE" id="PS50013"/>
    </source>
</evidence>
<dbReference type="AlphaFoldDB" id="A0A165EGT5"/>
<dbReference type="Proteomes" id="UP000076842">
    <property type="component" value="Unassembled WGS sequence"/>
</dbReference>